<evidence type="ECO:0000256" key="1">
    <source>
        <dbReference type="ARBA" id="ARBA00023125"/>
    </source>
</evidence>
<dbReference type="RefSeq" id="WP_358139425.1">
    <property type="nucleotide sequence ID" value="NZ_JBFALK010000023.1"/>
</dbReference>
<dbReference type="Gene3D" id="1.10.357.10">
    <property type="entry name" value="Tetracycline Repressor, domain 2"/>
    <property type="match status" value="1"/>
</dbReference>
<dbReference type="PRINTS" id="PR00455">
    <property type="entry name" value="HTHTETR"/>
</dbReference>
<feature type="DNA-binding region" description="H-T-H motif" evidence="2">
    <location>
        <begin position="60"/>
        <end position="79"/>
    </location>
</feature>
<evidence type="ECO:0000256" key="2">
    <source>
        <dbReference type="PROSITE-ProRule" id="PRU00335"/>
    </source>
</evidence>
<evidence type="ECO:0000313" key="4">
    <source>
        <dbReference type="EMBL" id="MEV0973651.1"/>
    </source>
</evidence>
<name>A0ABV3GQI0_MICGL</name>
<sequence length="217" mass="23013">MAVAAVKAVSPGADTGGRHLEVEMPRISAATVADHRANQHAALLDAARAVLAEQGVHALTPAAVGARVGLARSSVYRYFASTADILAQLVEDAFPRWLVRLRDSLRDAGDGVTLDDRIRAYGTAALDFVSSPDHALIPASQAVGLPGECQKRVDEIHESMIEPLSEALDEAGYDHAGLRAHLAWGILGAGSRRLADEEGDPGEIVRITLDTLCRALR</sequence>
<evidence type="ECO:0000313" key="5">
    <source>
        <dbReference type="Proteomes" id="UP001551675"/>
    </source>
</evidence>
<dbReference type="InterPro" id="IPR001647">
    <property type="entry name" value="HTH_TetR"/>
</dbReference>
<keyword evidence="1 2" id="KW-0238">DNA-binding</keyword>
<feature type="domain" description="HTH tetR-type" evidence="3">
    <location>
        <begin position="37"/>
        <end position="97"/>
    </location>
</feature>
<dbReference type="SUPFAM" id="SSF46689">
    <property type="entry name" value="Homeodomain-like"/>
    <property type="match status" value="1"/>
</dbReference>
<dbReference type="PANTHER" id="PTHR30055">
    <property type="entry name" value="HTH-TYPE TRANSCRIPTIONAL REGULATOR RUTR"/>
    <property type="match status" value="1"/>
</dbReference>
<dbReference type="PANTHER" id="PTHR30055:SF226">
    <property type="entry name" value="HTH-TYPE TRANSCRIPTIONAL REGULATOR PKSA"/>
    <property type="match status" value="1"/>
</dbReference>
<dbReference type="Proteomes" id="UP001551675">
    <property type="component" value="Unassembled WGS sequence"/>
</dbReference>
<dbReference type="Pfam" id="PF00440">
    <property type="entry name" value="TetR_N"/>
    <property type="match status" value="1"/>
</dbReference>
<accession>A0ABV3GQI0</accession>
<proteinExistence type="predicted"/>
<keyword evidence="5" id="KW-1185">Reference proteome</keyword>
<protein>
    <submittedName>
        <fullName evidence="4">Helix-turn-helix domain-containing protein</fullName>
    </submittedName>
</protein>
<comment type="caution">
    <text evidence="4">The sequence shown here is derived from an EMBL/GenBank/DDBJ whole genome shotgun (WGS) entry which is preliminary data.</text>
</comment>
<organism evidence="4 5">
    <name type="scientific">Microtetraspora glauca</name>
    <dbReference type="NCBI Taxonomy" id="1996"/>
    <lineage>
        <taxon>Bacteria</taxon>
        <taxon>Bacillati</taxon>
        <taxon>Actinomycetota</taxon>
        <taxon>Actinomycetes</taxon>
        <taxon>Streptosporangiales</taxon>
        <taxon>Streptosporangiaceae</taxon>
        <taxon>Microtetraspora</taxon>
    </lineage>
</organism>
<dbReference type="InterPro" id="IPR050109">
    <property type="entry name" value="HTH-type_TetR-like_transc_reg"/>
</dbReference>
<dbReference type="PROSITE" id="PS50977">
    <property type="entry name" value="HTH_TETR_2"/>
    <property type="match status" value="1"/>
</dbReference>
<dbReference type="EMBL" id="JBFALK010000023">
    <property type="protein sequence ID" value="MEV0973651.1"/>
    <property type="molecule type" value="Genomic_DNA"/>
</dbReference>
<gene>
    <name evidence="4" type="ORF">AB0I59_34040</name>
</gene>
<reference evidence="4 5" key="1">
    <citation type="submission" date="2024-06" db="EMBL/GenBank/DDBJ databases">
        <title>The Natural Products Discovery Center: Release of the First 8490 Sequenced Strains for Exploring Actinobacteria Biosynthetic Diversity.</title>
        <authorList>
            <person name="Kalkreuter E."/>
            <person name="Kautsar S.A."/>
            <person name="Yang D."/>
            <person name="Bader C.D."/>
            <person name="Teijaro C.N."/>
            <person name="Fluegel L."/>
            <person name="Davis C.M."/>
            <person name="Simpson J.R."/>
            <person name="Lauterbach L."/>
            <person name="Steele A.D."/>
            <person name="Gui C."/>
            <person name="Meng S."/>
            <person name="Li G."/>
            <person name="Viehrig K."/>
            <person name="Ye F."/>
            <person name="Su P."/>
            <person name="Kiefer A.F."/>
            <person name="Nichols A."/>
            <person name="Cepeda A.J."/>
            <person name="Yan W."/>
            <person name="Fan B."/>
            <person name="Jiang Y."/>
            <person name="Adhikari A."/>
            <person name="Zheng C.-J."/>
            <person name="Schuster L."/>
            <person name="Cowan T.M."/>
            <person name="Smanski M.J."/>
            <person name="Chevrette M.G."/>
            <person name="De Carvalho L.P.S."/>
            <person name="Shen B."/>
        </authorList>
    </citation>
    <scope>NUCLEOTIDE SEQUENCE [LARGE SCALE GENOMIC DNA]</scope>
    <source>
        <strain evidence="4 5">NPDC050100</strain>
    </source>
</reference>
<evidence type="ECO:0000259" key="3">
    <source>
        <dbReference type="PROSITE" id="PS50977"/>
    </source>
</evidence>
<dbReference type="InterPro" id="IPR009057">
    <property type="entry name" value="Homeodomain-like_sf"/>
</dbReference>